<comment type="caution">
    <text evidence="3">The sequence shown here is derived from an EMBL/GenBank/DDBJ whole genome shotgun (WGS) entry which is preliminary data.</text>
</comment>
<organism evidence="3 4">
    <name type="scientific">Synergistes jonesii</name>
    <dbReference type="NCBI Taxonomy" id="2754"/>
    <lineage>
        <taxon>Bacteria</taxon>
        <taxon>Thermotogati</taxon>
        <taxon>Synergistota</taxon>
        <taxon>Synergistia</taxon>
        <taxon>Synergistales</taxon>
        <taxon>Synergistaceae</taxon>
        <taxon>Synergistes</taxon>
    </lineage>
</organism>
<dbReference type="Pfam" id="PF17763">
    <property type="entry name" value="Asparaginase_C"/>
    <property type="match status" value="1"/>
</dbReference>
<keyword evidence="4" id="KW-1185">Reference proteome</keyword>
<dbReference type="Proteomes" id="UP000027665">
    <property type="component" value="Unassembled WGS sequence"/>
</dbReference>
<accession>A0A073J3Y7</accession>
<dbReference type="InterPro" id="IPR037152">
    <property type="entry name" value="L-asparaginase_N_sf"/>
</dbReference>
<dbReference type="eggNOG" id="COG0252">
    <property type="taxonomic scope" value="Bacteria"/>
</dbReference>
<evidence type="ECO:0000259" key="1">
    <source>
        <dbReference type="Pfam" id="PF00710"/>
    </source>
</evidence>
<dbReference type="InterPro" id="IPR040919">
    <property type="entry name" value="Asparaginase_C"/>
</dbReference>
<dbReference type="OrthoDB" id="9788068at2"/>
<proteinExistence type="predicted"/>
<dbReference type="Gene3D" id="3.40.50.40">
    <property type="match status" value="1"/>
</dbReference>
<dbReference type="PIRSF" id="PIRSF001220">
    <property type="entry name" value="L-ASNase_gatD"/>
    <property type="match status" value="1"/>
</dbReference>
<dbReference type="SUPFAM" id="SSF53774">
    <property type="entry name" value="Glutaminase/Asparaginase"/>
    <property type="match status" value="1"/>
</dbReference>
<reference evidence="3 4" key="1">
    <citation type="submission" date="2014-04" db="EMBL/GenBank/DDBJ databases">
        <title>Draft Genome Sequence of Synergistes jonesii.</title>
        <authorList>
            <person name="Coil D.A."/>
            <person name="Eisen J.A."/>
            <person name="Holland-Moritz H.E."/>
        </authorList>
    </citation>
    <scope>NUCLEOTIDE SEQUENCE [LARGE SCALE GENOMIC DNA]</scope>
    <source>
        <strain evidence="3 4">78-1</strain>
    </source>
</reference>
<feature type="domain" description="Asparaginase/glutaminase C-terminal" evidence="2">
    <location>
        <begin position="201"/>
        <end position="309"/>
    </location>
</feature>
<dbReference type="SMART" id="SM00870">
    <property type="entry name" value="Asparaginase"/>
    <property type="match status" value="1"/>
</dbReference>
<dbReference type="InterPro" id="IPR036152">
    <property type="entry name" value="Asp/glu_Ase-like_sf"/>
</dbReference>
<dbReference type="RefSeq" id="WP_051682701.1">
    <property type="nucleotide sequence ID" value="NZ_JMKI01000027.1"/>
</dbReference>
<name>A0A073J3Y7_9BACT</name>
<dbReference type="PANTHER" id="PTHR11707:SF28">
    <property type="entry name" value="60 KDA LYSOPHOSPHOLIPASE"/>
    <property type="match status" value="1"/>
</dbReference>
<dbReference type="PANTHER" id="PTHR11707">
    <property type="entry name" value="L-ASPARAGINASE"/>
    <property type="match status" value="1"/>
</dbReference>
<dbReference type="InterPro" id="IPR027473">
    <property type="entry name" value="L-asparaginase_C"/>
</dbReference>
<dbReference type="STRING" id="2754.EH55_03845"/>
<dbReference type="Gene3D" id="3.40.50.1170">
    <property type="entry name" value="L-asparaginase, N-terminal domain"/>
    <property type="match status" value="1"/>
</dbReference>
<gene>
    <name evidence="3" type="ORF">EH55_03845</name>
</gene>
<dbReference type="GO" id="GO:0004067">
    <property type="term" value="F:asparaginase activity"/>
    <property type="evidence" value="ECO:0007669"/>
    <property type="project" value="UniProtKB-UniRule"/>
</dbReference>
<feature type="domain" description="L-asparaginase N-terminal" evidence="1">
    <location>
        <begin position="36"/>
        <end position="185"/>
    </location>
</feature>
<evidence type="ECO:0000259" key="2">
    <source>
        <dbReference type="Pfam" id="PF17763"/>
    </source>
</evidence>
<protein>
    <recommendedName>
        <fullName evidence="5">Asparaginase</fullName>
    </recommendedName>
</protein>
<dbReference type="AlphaFoldDB" id="A0A073J3Y7"/>
<evidence type="ECO:0000313" key="3">
    <source>
        <dbReference type="EMBL" id="KEJ92437.1"/>
    </source>
</evidence>
<dbReference type="InterPro" id="IPR006034">
    <property type="entry name" value="Asparaginase/glutaminase-like"/>
</dbReference>
<dbReference type="GeneID" id="90983471"/>
<dbReference type="EMBL" id="JMKI01000027">
    <property type="protein sequence ID" value="KEJ92437.1"/>
    <property type="molecule type" value="Genomic_DNA"/>
</dbReference>
<sequence>MLPQTKLALVIAGNFFSDEDNADPGLLLGYLPEELAARCEIKEWSTQPSSHYSMSMTLAMEGMFESLADEGYAGIIVVSGSGVMEEMAYLVNLLWQHEAPVIFANLMVQGRAGVKEGLMNLHCSVLAALSDDARGRGVLLCSSGELFAADDVTLADPGSPDNAFQSPDRGSVGKMLNGEIKFFCEAKRPSFLARRPEELPNVEIMLACLGGGDILISSLASSRDLGGLVLAGFGAGNVPPSWVPTVRNILRRRIPVVITSRCLLSHVHKTNDFEGSFDKLTEMGVMSGGRLNPYKARIRLALGISAGLTDDGLSLYLLNRPVCDDVKTLYK</sequence>
<dbReference type="PIRSF" id="PIRSF500176">
    <property type="entry name" value="L_ASNase"/>
    <property type="match status" value="1"/>
</dbReference>
<evidence type="ECO:0008006" key="5">
    <source>
        <dbReference type="Google" id="ProtNLM"/>
    </source>
</evidence>
<evidence type="ECO:0000313" key="4">
    <source>
        <dbReference type="Proteomes" id="UP000027665"/>
    </source>
</evidence>
<dbReference type="PROSITE" id="PS51732">
    <property type="entry name" value="ASN_GLN_ASE_3"/>
    <property type="match status" value="1"/>
</dbReference>
<dbReference type="Pfam" id="PF00710">
    <property type="entry name" value="Asparaginase"/>
    <property type="match status" value="1"/>
</dbReference>
<dbReference type="InterPro" id="IPR027474">
    <property type="entry name" value="L-asparaginase_N"/>
</dbReference>